<evidence type="ECO:0000256" key="1">
    <source>
        <dbReference type="ARBA" id="ARBA00008945"/>
    </source>
</evidence>
<accession>A0A2H9M1V1</accession>
<dbReference type="EMBL" id="PFIH01000047">
    <property type="protein sequence ID" value="PIX28001.1"/>
    <property type="molecule type" value="Genomic_DNA"/>
</dbReference>
<dbReference type="Proteomes" id="UP000230713">
    <property type="component" value="Unassembled WGS sequence"/>
</dbReference>
<evidence type="ECO:0000313" key="14">
    <source>
        <dbReference type="Proteomes" id="UP000230713"/>
    </source>
</evidence>
<evidence type="ECO:0000313" key="10">
    <source>
        <dbReference type="EMBL" id="PIX28001.1"/>
    </source>
</evidence>
<evidence type="ECO:0000313" key="8">
    <source>
        <dbReference type="EMBL" id="PIN66572.1"/>
    </source>
</evidence>
<dbReference type="GO" id="GO:0005737">
    <property type="term" value="C:cytoplasm"/>
    <property type="evidence" value="ECO:0007669"/>
    <property type="project" value="UniProtKB-ARBA"/>
</dbReference>
<dbReference type="PROSITE" id="PS50881">
    <property type="entry name" value="S5_DSRBD"/>
    <property type="match status" value="1"/>
</dbReference>
<dbReference type="Pfam" id="PF03719">
    <property type="entry name" value="Ribosomal_S5_C"/>
    <property type="match status" value="1"/>
</dbReference>
<dbReference type="SUPFAM" id="SSF54211">
    <property type="entry name" value="Ribosomal protein S5 domain 2-like"/>
    <property type="match status" value="1"/>
</dbReference>
<feature type="region of interest" description="Disordered" evidence="6">
    <location>
        <begin position="1"/>
        <end position="103"/>
    </location>
</feature>
<evidence type="ECO:0000313" key="9">
    <source>
        <dbReference type="EMBL" id="PIV13606.1"/>
    </source>
</evidence>
<sequence length="314" mass="34569">MVDLDNKNNRGTKEKESGVEAEKLSDSKISTISLPKNQENQTPDSVFVKKAAENIAEPEKQDNIAEPEKQDNIAEPEKQKSKWGLKRNARNFSSNRREPEQSAPIVVKTRLGKQAIEGKITEEQLLEKRKQILETAIVDKVFPELEHQYIELGYIIGKGGAGVRGIFLNTQRKHKSGNRTSSKTLCVVGNKKGVIGYGYASGGADKMRAKDKSLTVAKKSIFKFNRGSGSWETSDAKEEHSLPFKVEGKVGAVRVILIPAPKGTGIVASKELKKVIQLAGIEDVYCNVRGSLKNRLGATKALIKALDKTTRMRG</sequence>
<accession>A0A2H9P8A5</accession>
<organism evidence="8 13">
    <name type="scientific">Huberarchaeum crystalense</name>
    <dbReference type="NCBI Taxonomy" id="2014257"/>
    <lineage>
        <taxon>Archaea</taxon>
        <taxon>Candidatus Huberarchaeota</taxon>
        <taxon>Candidatus Huberarchaeia</taxon>
        <taxon>Candidatus Huberarchaeales</taxon>
        <taxon>Candidatus Huberarchaeaceae</taxon>
        <taxon>Candidatus Huberarchaeum</taxon>
    </lineage>
</organism>
<evidence type="ECO:0000256" key="3">
    <source>
        <dbReference type="ARBA" id="ARBA00023274"/>
    </source>
</evidence>
<feature type="compositionally biased region" description="Basic and acidic residues" evidence="6">
    <location>
        <begin position="1"/>
        <end position="26"/>
    </location>
</feature>
<dbReference type="Gene3D" id="3.30.230.10">
    <property type="match status" value="1"/>
</dbReference>
<dbReference type="Proteomes" id="UP000231449">
    <property type="component" value="Unassembled WGS sequence"/>
</dbReference>
<comment type="similarity">
    <text evidence="1 5">Belongs to the universal ribosomal protein uS5 family.</text>
</comment>
<dbReference type="EMBL" id="PEUT01000049">
    <property type="protein sequence ID" value="PIV13606.1"/>
    <property type="molecule type" value="Genomic_DNA"/>
</dbReference>
<dbReference type="SUPFAM" id="SSF54768">
    <property type="entry name" value="dsRNA-binding domain-like"/>
    <property type="match status" value="1"/>
</dbReference>
<dbReference type="EMBL" id="PFMG01000049">
    <property type="protein sequence ID" value="PIY99732.1"/>
    <property type="molecule type" value="Genomic_DNA"/>
</dbReference>
<dbReference type="InterPro" id="IPR013810">
    <property type="entry name" value="Ribosomal_uS5_N"/>
</dbReference>
<reference evidence="8 13" key="1">
    <citation type="submission" date="2017-09" db="EMBL/GenBank/DDBJ databases">
        <title>Depth-based differentiation of microbial function through sediment-hosted aquifers and enrichment of novel symbionts in the deep terrestrial subsurface.</title>
        <authorList>
            <person name="Probst A.J."/>
            <person name="Ladd B."/>
            <person name="Jarett J.K."/>
            <person name="Geller-Mcgrath D.E."/>
            <person name="Sieber C.M."/>
            <person name="Emerson J.B."/>
            <person name="Anantharaman K."/>
            <person name="Thomas B.C."/>
            <person name="Malmstrom R."/>
            <person name="Stieglmeier M."/>
            <person name="Klingl A."/>
            <person name="Woyke T."/>
            <person name="Ryan C.M."/>
            <person name="Banfield J.F."/>
        </authorList>
    </citation>
    <scope>NUCLEOTIDE SEQUENCE [LARGE SCALE GENOMIC DNA]</scope>
    <source>
        <strain evidence="9">CG03_land_8_20_14_0_80_31_114</strain>
        <strain evidence="8">CG18_big_fil_WC_8_21_14_2_50_31_19</strain>
        <strain evidence="11">CG_4_10_14_0_8_um_filter_31_133</strain>
        <strain evidence="10">CG_4_8_14_3_um_filter</strain>
    </source>
</reference>
<accession>A0A2G9LJD8</accession>
<proteinExistence type="inferred from homology"/>
<dbReference type="InterPro" id="IPR014721">
    <property type="entry name" value="Ribsml_uS5_D2-typ_fold_subgr"/>
</dbReference>
<evidence type="ECO:0000256" key="5">
    <source>
        <dbReference type="RuleBase" id="RU003823"/>
    </source>
</evidence>
<dbReference type="Proteomes" id="UP000228874">
    <property type="component" value="Unassembled WGS sequence"/>
</dbReference>
<feature type="compositionally biased region" description="Polar residues" evidence="6">
    <location>
        <begin position="27"/>
        <end position="44"/>
    </location>
</feature>
<dbReference type="GO" id="GO:0005840">
    <property type="term" value="C:ribosome"/>
    <property type="evidence" value="ECO:0007669"/>
    <property type="project" value="UniProtKB-KW"/>
</dbReference>
<evidence type="ECO:0000313" key="13">
    <source>
        <dbReference type="Proteomes" id="UP000229789"/>
    </source>
</evidence>
<dbReference type="Gene3D" id="3.30.160.20">
    <property type="match status" value="1"/>
</dbReference>
<accession>A0A2H9N3R3</accession>
<dbReference type="FunFam" id="3.30.230.10:FF:000002">
    <property type="entry name" value="30S ribosomal protein S5"/>
    <property type="match status" value="1"/>
</dbReference>
<dbReference type="PANTHER" id="PTHR48277:SF1">
    <property type="entry name" value="MITOCHONDRIAL RIBOSOMAL PROTEIN S5"/>
    <property type="match status" value="1"/>
</dbReference>
<dbReference type="GO" id="GO:0006412">
    <property type="term" value="P:translation"/>
    <property type="evidence" value="ECO:0007669"/>
    <property type="project" value="InterPro"/>
</dbReference>
<dbReference type="GO" id="GO:0003723">
    <property type="term" value="F:RNA binding"/>
    <property type="evidence" value="ECO:0007669"/>
    <property type="project" value="InterPro"/>
</dbReference>
<dbReference type="InterPro" id="IPR020568">
    <property type="entry name" value="Ribosomal_Su5_D2-typ_SF"/>
</dbReference>
<dbReference type="EMBL" id="PCUF01000017">
    <property type="protein sequence ID" value="PIN66572.1"/>
    <property type="molecule type" value="Genomic_DNA"/>
</dbReference>
<comment type="caution">
    <text evidence="8">The sequence shown here is derived from an EMBL/GenBank/DDBJ whole genome shotgun (WGS) entry which is preliminary data.</text>
</comment>
<dbReference type="GO" id="GO:0003735">
    <property type="term" value="F:structural constituent of ribosome"/>
    <property type="evidence" value="ECO:0007669"/>
    <property type="project" value="UniProtKB-UniRule"/>
</dbReference>
<feature type="compositionally biased region" description="Basic and acidic residues" evidence="6">
    <location>
        <begin position="57"/>
        <end position="80"/>
    </location>
</feature>
<gene>
    <name evidence="9" type="ORF">COS45_01970</name>
    <name evidence="8" type="ORF">COW69_01580</name>
    <name evidence="11" type="ORF">COY63_02035</name>
    <name evidence="10" type="ORF">COZ66_01925</name>
</gene>
<evidence type="ECO:0000313" key="12">
    <source>
        <dbReference type="Proteomes" id="UP000228874"/>
    </source>
</evidence>
<dbReference type="GO" id="GO:1990904">
    <property type="term" value="C:ribonucleoprotein complex"/>
    <property type="evidence" value="ECO:0007669"/>
    <property type="project" value="UniProtKB-UniRule"/>
</dbReference>
<evidence type="ECO:0000313" key="11">
    <source>
        <dbReference type="EMBL" id="PIY99732.1"/>
    </source>
</evidence>
<evidence type="ECO:0000256" key="2">
    <source>
        <dbReference type="ARBA" id="ARBA00022980"/>
    </source>
</evidence>
<keyword evidence="3 4" id="KW-0687">Ribonucleoprotein</keyword>
<dbReference type="Pfam" id="PF00333">
    <property type="entry name" value="Ribosomal_S5"/>
    <property type="match status" value="1"/>
</dbReference>
<name>A0A2G9LJD8_HUBC1</name>
<evidence type="ECO:0000256" key="4">
    <source>
        <dbReference type="PROSITE-ProRule" id="PRU00268"/>
    </source>
</evidence>
<dbReference type="InterPro" id="IPR000851">
    <property type="entry name" value="Ribosomal_uS5"/>
</dbReference>
<evidence type="ECO:0000259" key="7">
    <source>
        <dbReference type="PROSITE" id="PS50881"/>
    </source>
</evidence>
<protein>
    <recommendedName>
        <fullName evidence="7">S5 DRBM domain-containing protein</fullName>
    </recommendedName>
</protein>
<dbReference type="InterPro" id="IPR005324">
    <property type="entry name" value="Ribosomal_uS5_C"/>
</dbReference>
<reference evidence="12 14" key="2">
    <citation type="submission" date="2017-09" db="EMBL/GenBank/DDBJ databases">
        <title>Depth-based differentiation of microbial function through sediment-hosted aquifers and enrichment of novel symbionts in the deep terrestrial subsurface.</title>
        <authorList>
            <person name="Probst A.J."/>
            <person name="Ladd B."/>
            <person name="Jarett J.K."/>
            <person name="Geller-Mcgrath D.E."/>
            <person name="Sieber C.M.K."/>
            <person name="Emerson J.B."/>
            <person name="Anantharaman K."/>
            <person name="Thomas B.C."/>
            <person name="Malmstrom R."/>
            <person name="Stieglmeier M."/>
            <person name="Klingl A."/>
            <person name="Woyke T."/>
            <person name="Ryan C.M."/>
            <person name="Banfield J.F."/>
        </authorList>
    </citation>
    <scope>NUCLEOTIDE SEQUENCE [LARGE SCALE GENOMIC DNA]</scope>
</reference>
<keyword evidence="2 4" id="KW-0689">Ribosomal protein</keyword>
<evidence type="ECO:0000256" key="6">
    <source>
        <dbReference type="SAM" id="MobiDB-lite"/>
    </source>
</evidence>
<dbReference type="AlphaFoldDB" id="A0A2G9LJD8"/>
<dbReference type="Proteomes" id="UP000229789">
    <property type="component" value="Unassembled WGS sequence"/>
</dbReference>
<feature type="domain" description="S5 DRBM" evidence="7">
    <location>
        <begin position="170"/>
        <end position="224"/>
    </location>
</feature>
<dbReference type="PANTHER" id="PTHR48277">
    <property type="entry name" value="MITOCHONDRIAL RIBOSOMAL PROTEIN S5"/>
    <property type="match status" value="1"/>
</dbReference>